<dbReference type="Gene3D" id="1.10.10.10">
    <property type="entry name" value="Winged helix-like DNA-binding domain superfamily/Winged helix DNA-binding domain"/>
    <property type="match status" value="1"/>
</dbReference>
<evidence type="ECO:0000256" key="2">
    <source>
        <dbReference type="ARBA" id="ARBA00023125"/>
    </source>
</evidence>
<dbReference type="InterPro" id="IPR016032">
    <property type="entry name" value="Sig_transdc_resp-reg_C-effctor"/>
</dbReference>
<dbReference type="AlphaFoldDB" id="A0A6G8QG58"/>
<dbReference type="Proteomes" id="UP000501452">
    <property type="component" value="Plasmid unnamed1"/>
</dbReference>
<dbReference type="PANTHER" id="PTHR43214">
    <property type="entry name" value="TWO-COMPONENT RESPONSE REGULATOR"/>
    <property type="match status" value="1"/>
</dbReference>
<dbReference type="RefSeq" id="WP_166180877.1">
    <property type="nucleotide sequence ID" value="NZ_CP045120.1"/>
</dbReference>
<dbReference type="PRINTS" id="PR00038">
    <property type="entry name" value="HTHLUXR"/>
</dbReference>
<feature type="compositionally biased region" description="Low complexity" evidence="4">
    <location>
        <begin position="261"/>
        <end position="282"/>
    </location>
</feature>
<dbReference type="GO" id="GO:0006355">
    <property type="term" value="P:regulation of DNA-templated transcription"/>
    <property type="evidence" value="ECO:0007669"/>
    <property type="project" value="InterPro"/>
</dbReference>
<evidence type="ECO:0000313" key="7">
    <source>
        <dbReference type="Proteomes" id="UP000501452"/>
    </source>
</evidence>
<reference evidence="6 7" key="1">
    <citation type="submission" date="2019-10" db="EMBL/GenBank/DDBJ databases">
        <title>Rubrobacter sp nov SCSIO 52090 isolated from a deep-sea sediment in the South China Sea.</title>
        <authorList>
            <person name="Chen R.W."/>
        </authorList>
    </citation>
    <scope>NUCLEOTIDE SEQUENCE [LARGE SCALE GENOMIC DNA]</scope>
    <source>
        <strain evidence="6 7">SCSIO 52909</strain>
        <plasmid evidence="6 7">unnamed1</plasmid>
    </source>
</reference>
<keyword evidence="2" id="KW-0238">DNA-binding</keyword>
<dbReference type="SUPFAM" id="SSF46894">
    <property type="entry name" value="C-terminal effector domain of the bipartite response regulators"/>
    <property type="match status" value="1"/>
</dbReference>
<dbReference type="InterPro" id="IPR036388">
    <property type="entry name" value="WH-like_DNA-bd_sf"/>
</dbReference>
<dbReference type="EMBL" id="CP045120">
    <property type="protein sequence ID" value="QIN85506.1"/>
    <property type="molecule type" value="Genomic_DNA"/>
</dbReference>
<feature type="domain" description="HTH luxR-type" evidence="5">
    <location>
        <begin position="288"/>
        <end position="353"/>
    </location>
</feature>
<evidence type="ECO:0000256" key="4">
    <source>
        <dbReference type="SAM" id="MobiDB-lite"/>
    </source>
</evidence>
<geneLocation type="plasmid" evidence="6 7">
    <name>unnamed1</name>
</geneLocation>
<evidence type="ECO:0000256" key="3">
    <source>
        <dbReference type="ARBA" id="ARBA00023163"/>
    </source>
</evidence>
<sequence>MAEGGTRSLSGPAGRRHAQLLEINSIIASLPDPTVLRARILEYINDEAREGLDDEGERHVAMLCTLMAAAEVQRLASKTERELVDMIDLHNRIRRELHETEDPRRAAAVLARSVVPVLADVCLVDLAEGPGGFRRVAVETSHLVPDARPIREALATPPDRHHAPHDPQVVARTGTARLLPEVSDADLVCASSTPDDLRALRSLNPTSLLCVPLESPGVDSGPGVGAMTLMRVRPSQAFTIPHKHLAQALGEIYHEEAPAATVEPPADRPATAAARTRNGAARSHSGYARPSALDLTPRELEVLNLMNQGYSREALAKRLRISVKTYDNHTIKIRAKLGVDNNLAALAKARAAGIIDLEN</sequence>
<dbReference type="SMART" id="SM00421">
    <property type="entry name" value="HTH_LUXR"/>
    <property type="match status" value="1"/>
</dbReference>
<gene>
    <name evidence="6" type="ORF">GBA63_22680</name>
</gene>
<dbReference type="GO" id="GO:0003677">
    <property type="term" value="F:DNA binding"/>
    <property type="evidence" value="ECO:0007669"/>
    <property type="project" value="UniProtKB-KW"/>
</dbReference>
<keyword evidence="3" id="KW-0804">Transcription</keyword>
<proteinExistence type="predicted"/>
<evidence type="ECO:0000256" key="1">
    <source>
        <dbReference type="ARBA" id="ARBA00023015"/>
    </source>
</evidence>
<protein>
    <recommendedName>
        <fullName evidence="5">HTH luxR-type domain-containing protein</fullName>
    </recommendedName>
</protein>
<dbReference type="PANTHER" id="PTHR43214:SF43">
    <property type="entry name" value="TWO-COMPONENT RESPONSE REGULATOR"/>
    <property type="match status" value="1"/>
</dbReference>
<dbReference type="InterPro" id="IPR029016">
    <property type="entry name" value="GAF-like_dom_sf"/>
</dbReference>
<keyword evidence="7" id="KW-1185">Reference proteome</keyword>
<dbReference type="CDD" id="cd06170">
    <property type="entry name" value="LuxR_C_like"/>
    <property type="match status" value="1"/>
</dbReference>
<dbReference type="Pfam" id="PF00196">
    <property type="entry name" value="GerE"/>
    <property type="match status" value="1"/>
</dbReference>
<dbReference type="InterPro" id="IPR039420">
    <property type="entry name" value="WalR-like"/>
</dbReference>
<dbReference type="InterPro" id="IPR000792">
    <property type="entry name" value="Tscrpt_reg_LuxR_C"/>
</dbReference>
<evidence type="ECO:0000259" key="5">
    <source>
        <dbReference type="PROSITE" id="PS50043"/>
    </source>
</evidence>
<keyword evidence="6" id="KW-0614">Plasmid</keyword>
<name>A0A6G8QG58_9ACTN</name>
<organism evidence="6 7">
    <name type="scientific">Rubrobacter tropicus</name>
    <dbReference type="NCBI Taxonomy" id="2653851"/>
    <lineage>
        <taxon>Bacteria</taxon>
        <taxon>Bacillati</taxon>
        <taxon>Actinomycetota</taxon>
        <taxon>Rubrobacteria</taxon>
        <taxon>Rubrobacterales</taxon>
        <taxon>Rubrobacteraceae</taxon>
        <taxon>Rubrobacter</taxon>
    </lineage>
</organism>
<dbReference type="PROSITE" id="PS50043">
    <property type="entry name" value="HTH_LUXR_2"/>
    <property type="match status" value="1"/>
</dbReference>
<dbReference type="KEGG" id="rub:GBA63_22680"/>
<evidence type="ECO:0000313" key="6">
    <source>
        <dbReference type="EMBL" id="QIN85506.1"/>
    </source>
</evidence>
<dbReference type="Gene3D" id="3.30.450.40">
    <property type="match status" value="1"/>
</dbReference>
<feature type="region of interest" description="Disordered" evidence="4">
    <location>
        <begin position="261"/>
        <end position="290"/>
    </location>
</feature>
<keyword evidence="1" id="KW-0805">Transcription regulation</keyword>
<accession>A0A6G8QG58</accession>